<evidence type="ECO:0000313" key="2">
    <source>
        <dbReference type="Proteomes" id="UP000265520"/>
    </source>
</evidence>
<organism evidence="1 2">
    <name type="scientific">Trifolium medium</name>
    <dbReference type="NCBI Taxonomy" id="97028"/>
    <lineage>
        <taxon>Eukaryota</taxon>
        <taxon>Viridiplantae</taxon>
        <taxon>Streptophyta</taxon>
        <taxon>Embryophyta</taxon>
        <taxon>Tracheophyta</taxon>
        <taxon>Spermatophyta</taxon>
        <taxon>Magnoliopsida</taxon>
        <taxon>eudicotyledons</taxon>
        <taxon>Gunneridae</taxon>
        <taxon>Pentapetalae</taxon>
        <taxon>rosids</taxon>
        <taxon>fabids</taxon>
        <taxon>Fabales</taxon>
        <taxon>Fabaceae</taxon>
        <taxon>Papilionoideae</taxon>
        <taxon>50 kb inversion clade</taxon>
        <taxon>NPAAA clade</taxon>
        <taxon>Hologalegina</taxon>
        <taxon>IRL clade</taxon>
        <taxon>Trifolieae</taxon>
        <taxon>Trifolium</taxon>
    </lineage>
</organism>
<comment type="caution">
    <text evidence="1">The sequence shown here is derived from an EMBL/GenBank/DDBJ whole genome shotgun (WGS) entry which is preliminary data.</text>
</comment>
<accession>A0A392VL55</accession>
<keyword evidence="2" id="KW-1185">Reference proteome</keyword>
<sequence>MYATSNSTNSYK</sequence>
<feature type="non-terminal residue" evidence="1">
    <location>
        <position position="12"/>
    </location>
</feature>
<protein>
    <submittedName>
        <fullName evidence="1">Uncharacterized protein</fullName>
    </submittedName>
</protein>
<dbReference type="Proteomes" id="UP000265520">
    <property type="component" value="Unassembled WGS sequence"/>
</dbReference>
<dbReference type="EMBL" id="LXQA011185624">
    <property type="protein sequence ID" value="MCI88162.1"/>
    <property type="molecule type" value="Genomic_DNA"/>
</dbReference>
<name>A0A392VL55_9FABA</name>
<proteinExistence type="predicted"/>
<evidence type="ECO:0000313" key="1">
    <source>
        <dbReference type="EMBL" id="MCI88162.1"/>
    </source>
</evidence>
<reference evidence="1 2" key="1">
    <citation type="journal article" date="2018" name="Front. Plant Sci.">
        <title>Red Clover (Trifolium pratense) and Zigzag Clover (T. medium) - A Picture of Genomic Similarities and Differences.</title>
        <authorList>
            <person name="Dluhosova J."/>
            <person name="Istvanek J."/>
            <person name="Nedelnik J."/>
            <person name="Repkova J."/>
        </authorList>
    </citation>
    <scope>NUCLEOTIDE SEQUENCE [LARGE SCALE GENOMIC DNA]</scope>
    <source>
        <strain evidence="2">cv. 10/8</strain>
        <tissue evidence="1">Leaf</tissue>
    </source>
</reference>